<evidence type="ECO:0000256" key="4">
    <source>
        <dbReference type="ARBA" id="ARBA00023136"/>
    </source>
</evidence>
<evidence type="ECO:0000256" key="2">
    <source>
        <dbReference type="ARBA" id="ARBA00022692"/>
    </source>
</evidence>
<evidence type="ECO:0000256" key="3">
    <source>
        <dbReference type="ARBA" id="ARBA00022989"/>
    </source>
</evidence>
<dbReference type="GO" id="GO:0015179">
    <property type="term" value="F:L-amino acid transmembrane transporter activity"/>
    <property type="evidence" value="ECO:0007669"/>
    <property type="project" value="TreeGrafter"/>
</dbReference>
<keyword evidence="2 5" id="KW-0812">Transmembrane</keyword>
<feature type="transmembrane region" description="Helical" evidence="5">
    <location>
        <begin position="168"/>
        <end position="186"/>
    </location>
</feature>
<evidence type="ECO:0000259" key="6">
    <source>
        <dbReference type="Pfam" id="PF01490"/>
    </source>
</evidence>
<dbReference type="AlphaFoldDB" id="A0A6U0W872"/>
<feature type="transmembrane region" description="Helical" evidence="5">
    <location>
        <begin position="50"/>
        <end position="72"/>
    </location>
</feature>
<dbReference type="PANTHER" id="PTHR22950">
    <property type="entry name" value="AMINO ACID TRANSPORTER"/>
    <property type="match status" value="1"/>
</dbReference>
<feature type="transmembrane region" description="Helical" evidence="5">
    <location>
        <begin position="128"/>
        <end position="148"/>
    </location>
</feature>
<organism evidence="8">
    <name type="scientific">Pinguiococcus pyrenoidosus</name>
    <dbReference type="NCBI Taxonomy" id="172671"/>
    <lineage>
        <taxon>Eukaryota</taxon>
        <taxon>Sar</taxon>
        <taxon>Stramenopiles</taxon>
        <taxon>Ochrophyta</taxon>
        <taxon>Pinguiophyceae</taxon>
        <taxon>Pinguiochrysidales</taxon>
        <taxon>Pinguiochrysidaceae</taxon>
        <taxon>Pinguiococcus</taxon>
    </lineage>
</organism>
<feature type="transmembrane region" description="Helical" evidence="5">
    <location>
        <begin position="198"/>
        <end position="216"/>
    </location>
</feature>
<feature type="transmembrane region" description="Helical" evidence="5">
    <location>
        <begin position="78"/>
        <end position="97"/>
    </location>
</feature>
<gene>
    <name evidence="7" type="ORF">PPYR1160_LOCUS14184</name>
    <name evidence="8" type="ORF">PPYR1160_LOCUS14185</name>
</gene>
<dbReference type="Pfam" id="PF01490">
    <property type="entry name" value="Aa_trans"/>
    <property type="match status" value="1"/>
</dbReference>
<dbReference type="InterPro" id="IPR013057">
    <property type="entry name" value="AA_transpt_TM"/>
</dbReference>
<dbReference type="GO" id="GO:0016020">
    <property type="term" value="C:membrane"/>
    <property type="evidence" value="ECO:0007669"/>
    <property type="project" value="UniProtKB-SubCell"/>
</dbReference>
<feature type="transmembrane region" description="Helical" evidence="5">
    <location>
        <begin position="479"/>
        <end position="499"/>
    </location>
</feature>
<feature type="domain" description="Amino acid transporter transmembrane" evidence="6">
    <location>
        <begin position="48"/>
        <end position="482"/>
    </location>
</feature>
<feature type="transmembrane region" description="Helical" evidence="5">
    <location>
        <begin position="441"/>
        <end position="467"/>
    </location>
</feature>
<sequence length="504" mass="54090">MPSAGLSRPEALGGSTSLAQPLMLDRGVHERPSPDKMAAQATDSKGSSGIMSLVITFLCYSAGATVIVPYVIVEAGWFGVALLIGIHAAAIWTVYLLSRAFALRPEATTIVGLVDEVFRGRPMIERVLKLYCAGAVGFELMVWLVMFIKQIEICTERLSDGSLSLFKSANRTFVVIMLLMVPTLLVRSNRMLGRFSTASIACVVGALLVLVCQVATDADQDYVGLSMGASFWGSRTGLAVGIVLVTACYHTMVPLVASRMEPGERHRLPALMVWSGIALLALFLCSAVTFFCIFGSETRPQIIMNLQEPFLTGGTLLYTISLFAKFSTVLAPLVELLQAVFQDLGRIAKIPAEAFLCRLKCNRRAQFRDDESQPQEVTPLLARDLEAPAVHYDTVASVANNGDAHIGPPLAPFPKWDLLSRGGLSVTVFLIAKAAPDFVHMLAVAGGLVAANIVVLIPMVLAGPLLWRDLSAMAKVLSILSSLSVLGLCVYSFVATLRVGGEEA</sequence>
<feature type="transmembrane region" description="Helical" evidence="5">
    <location>
        <begin position="269"/>
        <end position="296"/>
    </location>
</feature>
<evidence type="ECO:0000256" key="1">
    <source>
        <dbReference type="ARBA" id="ARBA00004141"/>
    </source>
</evidence>
<comment type="subcellular location">
    <subcellularLocation>
        <location evidence="1">Membrane</location>
        <topology evidence="1">Multi-pass membrane protein</topology>
    </subcellularLocation>
</comment>
<name>A0A6U0W872_9STRA</name>
<feature type="transmembrane region" description="Helical" evidence="5">
    <location>
        <begin position="316"/>
        <end position="337"/>
    </location>
</feature>
<proteinExistence type="predicted"/>
<feature type="transmembrane region" description="Helical" evidence="5">
    <location>
        <begin position="236"/>
        <end position="257"/>
    </location>
</feature>
<evidence type="ECO:0000313" key="8">
    <source>
        <dbReference type="EMBL" id="CAD8264682.1"/>
    </source>
</evidence>
<evidence type="ECO:0000256" key="5">
    <source>
        <dbReference type="SAM" id="Phobius"/>
    </source>
</evidence>
<keyword evidence="4 5" id="KW-0472">Membrane</keyword>
<accession>A0A6U0W872</accession>
<protein>
    <recommendedName>
        <fullName evidence="6">Amino acid transporter transmembrane domain-containing protein</fullName>
    </recommendedName>
</protein>
<evidence type="ECO:0000313" key="7">
    <source>
        <dbReference type="EMBL" id="CAD8264681.1"/>
    </source>
</evidence>
<dbReference type="EMBL" id="HBEA01018655">
    <property type="protein sequence ID" value="CAD8264681.1"/>
    <property type="molecule type" value="Transcribed_RNA"/>
</dbReference>
<keyword evidence="3 5" id="KW-1133">Transmembrane helix</keyword>
<reference evidence="8" key="1">
    <citation type="submission" date="2021-01" db="EMBL/GenBank/DDBJ databases">
        <authorList>
            <person name="Corre E."/>
            <person name="Pelletier E."/>
            <person name="Niang G."/>
            <person name="Scheremetjew M."/>
            <person name="Finn R."/>
            <person name="Kale V."/>
            <person name="Holt S."/>
            <person name="Cochrane G."/>
            <person name="Meng A."/>
            <person name="Brown T."/>
            <person name="Cohen L."/>
        </authorList>
    </citation>
    <scope>NUCLEOTIDE SEQUENCE</scope>
    <source>
        <strain evidence="8">CCMP2078</strain>
    </source>
</reference>
<dbReference type="EMBL" id="HBEA01018656">
    <property type="protein sequence ID" value="CAD8264682.1"/>
    <property type="molecule type" value="Transcribed_RNA"/>
</dbReference>